<comment type="pathway">
    <text evidence="3 12 14">Amino-acid biosynthesis; L-histidine biosynthesis; L-histidine from 5-phospho-alpha-D-ribose 1-diphosphate: step 4/9.</text>
</comment>
<evidence type="ECO:0000256" key="2">
    <source>
        <dbReference type="ARBA" id="ARBA00004496"/>
    </source>
</evidence>
<dbReference type="Pfam" id="PF00977">
    <property type="entry name" value="His_biosynth"/>
    <property type="match status" value="1"/>
</dbReference>
<comment type="catalytic activity">
    <reaction evidence="1 12 14">
        <text>1-(5-phospho-beta-D-ribosyl)-5-[(5-phospho-beta-D-ribosylamino)methylideneamino]imidazole-4-carboxamide = 5-[(5-phospho-1-deoxy-D-ribulos-1-ylimino)methylamino]-1-(5-phospho-beta-D-ribosyl)imidazole-4-carboxamide</text>
        <dbReference type="Rhea" id="RHEA:15469"/>
        <dbReference type="ChEBI" id="CHEBI:58435"/>
        <dbReference type="ChEBI" id="CHEBI:58525"/>
        <dbReference type="EC" id="5.3.1.16"/>
    </reaction>
</comment>
<dbReference type="EC" id="5.3.1.16" evidence="5 12"/>
<feature type="active site" description="Proton acceptor" evidence="12">
    <location>
        <position position="11"/>
    </location>
</feature>
<sequence length="245" mass="26831">MSQFIVYPAIDLKDGKCVRLQQGDFNRETVYGDSPYEVAQDFVEQGADWIHIVDLDGARDGKRVNANHILNIANDLPIKVQMGGGIRKEEDVTFYLQQGINRVVIGSLAVSNPELTKRLISTYGDQIAIGLDARDGYVATNGWMNNSDKSVSEVGKYFADCGVEHFIFTDISKDGMMSGPNVEAILELADESGKKVIASGGVRNVEDLKILKSYADRNIAGAIVGKALYTKEITLKNAINEVNQP</sequence>
<accession>A0A0A5FWB8</accession>
<keyword evidence="8 12" id="KW-0028">Amino-acid biosynthesis</keyword>
<dbReference type="InterPro" id="IPR023016">
    <property type="entry name" value="HisA/PriA"/>
</dbReference>
<gene>
    <name evidence="12" type="primary">hisA</name>
    <name evidence="15" type="ORF">N783_18205</name>
</gene>
<keyword evidence="7 12" id="KW-0963">Cytoplasm</keyword>
<dbReference type="eggNOG" id="COG0106">
    <property type="taxonomic scope" value="Bacteria"/>
</dbReference>
<evidence type="ECO:0000256" key="7">
    <source>
        <dbReference type="ARBA" id="ARBA00022490"/>
    </source>
</evidence>
<protein>
    <recommendedName>
        <fullName evidence="6 12">1-(5-phosphoribosyl)-5-[(5-phosphoribosylamino)methylideneamino] imidazole-4-carboxamide isomerase</fullName>
        <ecNumber evidence="5 12">5.3.1.16</ecNumber>
    </recommendedName>
    <alternativeName>
        <fullName evidence="11 12">Phosphoribosylformimino-5-aminoimidazole carboxamide ribotide isomerase</fullName>
    </alternativeName>
</protein>
<dbReference type="InterPro" id="IPR006062">
    <property type="entry name" value="His_biosynth"/>
</dbReference>
<dbReference type="EMBL" id="AVPF01000063">
    <property type="protein sequence ID" value="KGX84214.1"/>
    <property type="molecule type" value="Genomic_DNA"/>
</dbReference>
<evidence type="ECO:0000256" key="6">
    <source>
        <dbReference type="ARBA" id="ARBA00018464"/>
    </source>
</evidence>
<dbReference type="GO" id="GO:0000105">
    <property type="term" value="P:L-histidine biosynthetic process"/>
    <property type="evidence" value="ECO:0007669"/>
    <property type="project" value="UniProtKB-UniRule"/>
</dbReference>
<dbReference type="InterPro" id="IPR013785">
    <property type="entry name" value="Aldolase_TIM"/>
</dbReference>
<dbReference type="NCBIfam" id="TIGR00007">
    <property type="entry name" value="1-(5-phosphoribosyl)-5-[(5-phosphoribosylamino)methylideneamino]imidazole-4-carboxamide isomerase"/>
    <property type="match status" value="1"/>
</dbReference>
<feature type="active site" description="Proton donor" evidence="12">
    <location>
        <position position="132"/>
    </location>
</feature>
<keyword evidence="16" id="KW-1185">Reference proteome</keyword>
<name>A0A0A5FWB8_9BACI</name>
<comment type="subcellular location">
    <subcellularLocation>
        <location evidence="2 12 14">Cytoplasm</location>
    </subcellularLocation>
</comment>
<evidence type="ECO:0000256" key="4">
    <source>
        <dbReference type="ARBA" id="ARBA00009667"/>
    </source>
</evidence>
<dbReference type="PANTHER" id="PTHR43090">
    <property type="entry name" value="1-(5-PHOSPHORIBOSYL)-5-[(5-PHOSPHORIBOSYLAMINO)METHYLIDENEAMINO] IMIDAZOLE-4-CARBOXAMIDE ISOMERASE"/>
    <property type="match status" value="1"/>
</dbReference>
<comment type="similarity">
    <text evidence="4 12 13">Belongs to the HisA/HisF family.</text>
</comment>
<evidence type="ECO:0000256" key="9">
    <source>
        <dbReference type="ARBA" id="ARBA00023102"/>
    </source>
</evidence>
<comment type="caution">
    <text evidence="15">The sequence shown here is derived from an EMBL/GenBank/DDBJ whole genome shotgun (WGS) entry which is preliminary data.</text>
</comment>
<dbReference type="GO" id="GO:0005737">
    <property type="term" value="C:cytoplasm"/>
    <property type="evidence" value="ECO:0007669"/>
    <property type="project" value="UniProtKB-SubCell"/>
</dbReference>
<dbReference type="InterPro" id="IPR011060">
    <property type="entry name" value="RibuloseP-bd_barrel"/>
</dbReference>
<dbReference type="UniPathway" id="UPA00031">
    <property type="reaction ID" value="UER00009"/>
</dbReference>
<keyword evidence="9 12" id="KW-0368">Histidine biosynthesis</keyword>
<dbReference type="PANTHER" id="PTHR43090:SF2">
    <property type="entry name" value="1-(5-PHOSPHORIBOSYL)-5-[(5-PHOSPHORIBOSYLAMINO)METHYLIDENEAMINO] IMIDAZOLE-4-CARBOXAMIDE ISOMERASE"/>
    <property type="match status" value="1"/>
</dbReference>
<dbReference type="Proteomes" id="UP000030403">
    <property type="component" value="Unassembled WGS sequence"/>
</dbReference>
<evidence type="ECO:0000256" key="3">
    <source>
        <dbReference type="ARBA" id="ARBA00005133"/>
    </source>
</evidence>
<reference evidence="15 16" key="1">
    <citation type="submission" date="2013-08" db="EMBL/GenBank/DDBJ databases">
        <authorList>
            <person name="Huang J."/>
            <person name="Wang G."/>
        </authorList>
    </citation>
    <scope>NUCLEOTIDE SEQUENCE [LARGE SCALE GENOMIC DNA]</scope>
    <source>
        <strain evidence="15 16">BH030004</strain>
    </source>
</reference>
<dbReference type="RefSeq" id="WP_027445836.1">
    <property type="nucleotide sequence ID" value="NZ_AULJ01000018.1"/>
</dbReference>
<evidence type="ECO:0000256" key="14">
    <source>
        <dbReference type="RuleBase" id="RU003658"/>
    </source>
</evidence>
<dbReference type="GO" id="GO:0000162">
    <property type="term" value="P:L-tryptophan biosynthetic process"/>
    <property type="evidence" value="ECO:0007669"/>
    <property type="project" value="TreeGrafter"/>
</dbReference>
<keyword evidence="10 12" id="KW-0413">Isomerase</keyword>
<dbReference type="AlphaFoldDB" id="A0A0A5FWB8"/>
<evidence type="ECO:0000256" key="11">
    <source>
        <dbReference type="ARBA" id="ARBA00030547"/>
    </source>
</evidence>
<evidence type="ECO:0000313" key="16">
    <source>
        <dbReference type="Proteomes" id="UP000030403"/>
    </source>
</evidence>
<evidence type="ECO:0000313" key="15">
    <source>
        <dbReference type="EMBL" id="KGX84214.1"/>
    </source>
</evidence>
<dbReference type="SUPFAM" id="SSF51366">
    <property type="entry name" value="Ribulose-phoshate binding barrel"/>
    <property type="match status" value="1"/>
</dbReference>
<dbReference type="Gene3D" id="3.20.20.70">
    <property type="entry name" value="Aldolase class I"/>
    <property type="match status" value="1"/>
</dbReference>
<dbReference type="GO" id="GO:0003949">
    <property type="term" value="F:1-(5-phosphoribosyl)-5-[(5-phosphoribosylamino)methylideneamino]imidazole-4-carboxamide isomerase activity"/>
    <property type="evidence" value="ECO:0007669"/>
    <property type="project" value="UniProtKB-UniRule"/>
</dbReference>
<dbReference type="InterPro" id="IPR006063">
    <property type="entry name" value="HisA_bact_arch"/>
</dbReference>
<evidence type="ECO:0000256" key="8">
    <source>
        <dbReference type="ARBA" id="ARBA00022605"/>
    </source>
</evidence>
<evidence type="ECO:0000256" key="10">
    <source>
        <dbReference type="ARBA" id="ARBA00023235"/>
    </source>
</evidence>
<dbReference type="FunFam" id="3.20.20.70:FF:000009">
    <property type="entry name" value="1-(5-phosphoribosyl)-5-[(5-phosphoribosylamino)methylideneamino] imidazole-4-carboxamide isomerase"/>
    <property type="match status" value="1"/>
</dbReference>
<evidence type="ECO:0000256" key="13">
    <source>
        <dbReference type="RuleBase" id="RU003657"/>
    </source>
</evidence>
<organism evidence="15 16">
    <name type="scientific">Pontibacillus marinus BH030004 = DSM 16465</name>
    <dbReference type="NCBI Taxonomy" id="1385511"/>
    <lineage>
        <taxon>Bacteria</taxon>
        <taxon>Bacillati</taxon>
        <taxon>Bacillota</taxon>
        <taxon>Bacilli</taxon>
        <taxon>Bacillales</taxon>
        <taxon>Bacillaceae</taxon>
        <taxon>Pontibacillus</taxon>
    </lineage>
</organism>
<dbReference type="HAMAP" id="MF_01014">
    <property type="entry name" value="HisA"/>
    <property type="match status" value="1"/>
</dbReference>
<dbReference type="CDD" id="cd04732">
    <property type="entry name" value="HisA"/>
    <property type="match status" value="1"/>
</dbReference>
<evidence type="ECO:0000256" key="12">
    <source>
        <dbReference type="HAMAP-Rule" id="MF_01014"/>
    </source>
</evidence>
<dbReference type="InterPro" id="IPR044524">
    <property type="entry name" value="Isoase_HisA-like"/>
</dbReference>
<proteinExistence type="inferred from homology"/>
<dbReference type="OrthoDB" id="9807749at2"/>
<evidence type="ECO:0000256" key="5">
    <source>
        <dbReference type="ARBA" id="ARBA00012550"/>
    </source>
</evidence>
<evidence type="ECO:0000256" key="1">
    <source>
        <dbReference type="ARBA" id="ARBA00000901"/>
    </source>
</evidence>
<dbReference type="STRING" id="1385511.GCA_000425225_01807"/>